<reference evidence="2" key="2">
    <citation type="submission" date="2008-05" db="EMBL/GenBank/DDBJ databases">
        <title>Genome sequence of Clostridium botulinum Ba4 strain 657.</title>
        <authorList>
            <person name="Shrivastava S."/>
            <person name="Brown J.L."/>
            <person name="Bruce D."/>
            <person name="Detter C."/>
            <person name="Munk C."/>
            <person name="Smith L.A."/>
            <person name="Smith T.J."/>
            <person name="Sutton G."/>
            <person name="Brettin T.S."/>
        </authorList>
    </citation>
    <scope>NUCLEOTIDE SEQUENCE [LARGE SCALE GENOMIC DNA]</scope>
    <source>
        <strain evidence="2">657 / Type Ba4</strain>
    </source>
</reference>
<name>A0A3F3A6M2_CLOB6</name>
<dbReference type="RefSeq" id="WP_003363118.1">
    <property type="nucleotide sequence ID" value="NC_012658.1"/>
</dbReference>
<protein>
    <submittedName>
        <fullName evidence="1">Phage protein</fullName>
    </submittedName>
</protein>
<dbReference type="KEGG" id="cbi:CLJ_B2273"/>
<sequence>MEREQAHKIRKLFKLECRERNLSYKVGNMERNISMLKEEYKKFLELKYNTVIHEKMGMRDIALELNMGKNRAYEPREKLVDDIARFNKNFGTK</sequence>
<dbReference type="EMBL" id="CP001083">
    <property type="protein sequence ID" value="ACQ51603.1"/>
    <property type="molecule type" value="Genomic_DNA"/>
</dbReference>
<proteinExistence type="predicted"/>
<accession>A0A3F3A6M2</accession>
<evidence type="ECO:0000313" key="2">
    <source>
        <dbReference type="Proteomes" id="UP000002333"/>
    </source>
</evidence>
<dbReference type="AlphaFoldDB" id="A0A3F3A6M2"/>
<organism evidence="1 2">
    <name type="scientific">Clostridium botulinum (strain 657 / Type Ba4)</name>
    <dbReference type="NCBI Taxonomy" id="515621"/>
    <lineage>
        <taxon>Bacteria</taxon>
        <taxon>Bacillati</taxon>
        <taxon>Bacillota</taxon>
        <taxon>Clostridia</taxon>
        <taxon>Eubacteriales</taxon>
        <taxon>Clostridiaceae</taxon>
        <taxon>Clostridium</taxon>
    </lineage>
</organism>
<evidence type="ECO:0000313" key="1">
    <source>
        <dbReference type="EMBL" id="ACQ51603.1"/>
    </source>
</evidence>
<reference evidence="1 2" key="1">
    <citation type="journal article" date="2007" name="PLoS ONE">
        <title>Analysis of the neurotoxin complex genes in Clostridium botulinum A1-A4 and B1 strains: BoNT/A3, /Ba4 and /B1 clusters are located within plasmids.</title>
        <authorList>
            <person name="Smith T.J."/>
            <person name="Hill K.K."/>
            <person name="Foley B.T."/>
            <person name="Detter J.C."/>
            <person name="Munk A.C."/>
            <person name="Bruce D.C."/>
            <person name="Doggett N.A."/>
            <person name="Smith L.A."/>
            <person name="Marks J.D."/>
            <person name="Xie G."/>
            <person name="Brettin T.S."/>
        </authorList>
    </citation>
    <scope>NUCLEOTIDE SEQUENCE [LARGE SCALE GENOMIC DNA]</scope>
    <source>
        <strain evidence="2">657 / Type Ba4</strain>
    </source>
</reference>
<dbReference type="Proteomes" id="UP000002333">
    <property type="component" value="Chromosome"/>
</dbReference>
<gene>
    <name evidence="1" type="ordered locus">CLJ_B2273</name>
</gene>